<evidence type="ECO:0000259" key="11">
    <source>
        <dbReference type="PROSITE" id="PS50042"/>
    </source>
</evidence>
<dbReference type="AlphaFoldDB" id="A0AAW1T298"/>
<dbReference type="Gene3D" id="1.10.287.70">
    <property type="match status" value="1"/>
</dbReference>
<dbReference type="PROSITE" id="PS00888">
    <property type="entry name" value="CNMP_BINDING_1"/>
    <property type="match status" value="1"/>
</dbReference>
<dbReference type="EMBL" id="JALJOV010000519">
    <property type="protein sequence ID" value="KAK9863077.1"/>
    <property type="molecule type" value="Genomic_DNA"/>
</dbReference>
<dbReference type="Pfam" id="PF00520">
    <property type="entry name" value="Ion_trans"/>
    <property type="match status" value="1"/>
</dbReference>
<feature type="domain" description="Cyclic nucleotide-binding" evidence="11">
    <location>
        <begin position="415"/>
        <end position="513"/>
    </location>
</feature>
<dbReference type="GO" id="GO:0003254">
    <property type="term" value="P:regulation of membrane depolarization"/>
    <property type="evidence" value="ECO:0007669"/>
    <property type="project" value="TreeGrafter"/>
</dbReference>
<feature type="region of interest" description="Disordered" evidence="9">
    <location>
        <begin position="564"/>
        <end position="634"/>
    </location>
</feature>
<organism evidence="12 13">
    <name type="scientific">Apatococcus fuscideae</name>
    <dbReference type="NCBI Taxonomy" id="2026836"/>
    <lineage>
        <taxon>Eukaryota</taxon>
        <taxon>Viridiplantae</taxon>
        <taxon>Chlorophyta</taxon>
        <taxon>core chlorophytes</taxon>
        <taxon>Trebouxiophyceae</taxon>
        <taxon>Chlorellales</taxon>
        <taxon>Chlorellaceae</taxon>
        <taxon>Apatococcus</taxon>
    </lineage>
</organism>
<keyword evidence="8" id="KW-0407">Ion channel</keyword>
<dbReference type="InterPro" id="IPR000595">
    <property type="entry name" value="cNMP-bd_dom"/>
</dbReference>
<dbReference type="InterPro" id="IPR003938">
    <property type="entry name" value="K_chnl_volt-dep_EAG/ELK/ERG"/>
</dbReference>
<feature type="transmembrane region" description="Helical" evidence="10">
    <location>
        <begin position="315"/>
        <end position="339"/>
    </location>
</feature>
<evidence type="ECO:0000256" key="2">
    <source>
        <dbReference type="ARBA" id="ARBA00022448"/>
    </source>
</evidence>
<feature type="compositionally biased region" description="Low complexity" evidence="9">
    <location>
        <begin position="612"/>
        <end position="634"/>
    </location>
</feature>
<dbReference type="PANTHER" id="PTHR45689">
    <property type="entry name" value="I[[H]] CHANNEL, ISOFORM E"/>
    <property type="match status" value="1"/>
</dbReference>
<feature type="transmembrane region" description="Helical" evidence="10">
    <location>
        <begin position="129"/>
        <end position="147"/>
    </location>
</feature>
<evidence type="ECO:0000256" key="8">
    <source>
        <dbReference type="ARBA" id="ARBA00023303"/>
    </source>
</evidence>
<dbReference type="InterPro" id="IPR018490">
    <property type="entry name" value="cNMP-bd_dom_sf"/>
</dbReference>
<dbReference type="Gene3D" id="1.10.287.630">
    <property type="entry name" value="Helix hairpin bin"/>
    <property type="match status" value="1"/>
</dbReference>
<keyword evidence="5" id="KW-0406">Ion transport</keyword>
<keyword evidence="7" id="KW-1071">Ligand-gated ion channel</keyword>
<dbReference type="PANTHER" id="PTHR45689:SF5">
    <property type="entry name" value="I[[H]] CHANNEL, ISOFORM E"/>
    <property type="match status" value="1"/>
</dbReference>
<evidence type="ECO:0000256" key="5">
    <source>
        <dbReference type="ARBA" id="ARBA00023065"/>
    </source>
</evidence>
<evidence type="ECO:0000256" key="6">
    <source>
        <dbReference type="ARBA" id="ARBA00023136"/>
    </source>
</evidence>
<dbReference type="PRINTS" id="PR01463">
    <property type="entry name" value="EAGCHANLFMLY"/>
</dbReference>
<dbReference type="CDD" id="cd00038">
    <property type="entry name" value="CAP_ED"/>
    <property type="match status" value="1"/>
</dbReference>
<evidence type="ECO:0000256" key="10">
    <source>
        <dbReference type="SAM" id="Phobius"/>
    </source>
</evidence>
<keyword evidence="2" id="KW-0813">Transport</keyword>
<evidence type="ECO:0000256" key="9">
    <source>
        <dbReference type="SAM" id="MobiDB-lite"/>
    </source>
</evidence>
<dbReference type="SMART" id="SM00100">
    <property type="entry name" value="cNMP"/>
    <property type="match status" value="1"/>
</dbReference>
<dbReference type="InterPro" id="IPR051413">
    <property type="entry name" value="K/Na_HCN_channel"/>
</dbReference>
<dbReference type="InterPro" id="IPR018488">
    <property type="entry name" value="cNMP-bd_CS"/>
</dbReference>
<dbReference type="Proteomes" id="UP001485043">
    <property type="component" value="Unassembled WGS sequence"/>
</dbReference>
<evidence type="ECO:0000256" key="4">
    <source>
        <dbReference type="ARBA" id="ARBA00022989"/>
    </source>
</evidence>
<dbReference type="SUPFAM" id="SSF51206">
    <property type="entry name" value="cAMP-binding domain-like"/>
    <property type="match status" value="1"/>
</dbReference>
<proteinExistence type="predicted"/>
<protein>
    <recommendedName>
        <fullName evidence="11">Cyclic nucleotide-binding domain-containing protein</fullName>
    </recommendedName>
</protein>
<dbReference type="FunFam" id="1.10.287.630:FF:000001">
    <property type="entry name" value="Cyclic nucleotide-gated channel alpha 3"/>
    <property type="match status" value="1"/>
</dbReference>
<reference evidence="12 13" key="1">
    <citation type="journal article" date="2024" name="Nat. Commun.">
        <title>Phylogenomics reveals the evolutionary origins of lichenization in chlorophyte algae.</title>
        <authorList>
            <person name="Puginier C."/>
            <person name="Libourel C."/>
            <person name="Otte J."/>
            <person name="Skaloud P."/>
            <person name="Haon M."/>
            <person name="Grisel S."/>
            <person name="Petersen M."/>
            <person name="Berrin J.G."/>
            <person name="Delaux P.M."/>
            <person name="Dal Grande F."/>
            <person name="Keller J."/>
        </authorList>
    </citation>
    <scope>NUCLEOTIDE SEQUENCE [LARGE SCALE GENOMIC DNA]</scope>
    <source>
        <strain evidence="12 13">SAG 2523</strain>
    </source>
</reference>
<dbReference type="GO" id="GO:0005249">
    <property type="term" value="F:voltage-gated potassium channel activity"/>
    <property type="evidence" value="ECO:0007669"/>
    <property type="project" value="InterPro"/>
</dbReference>
<evidence type="ECO:0000313" key="12">
    <source>
        <dbReference type="EMBL" id="KAK9863077.1"/>
    </source>
</evidence>
<keyword evidence="4 10" id="KW-1133">Transmembrane helix</keyword>
<gene>
    <name evidence="12" type="ORF">WJX84_002556</name>
</gene>
<dbReference type="GO" id="GO:0035725">
    <property type="term" value="P:sodium ion transmembrane transport"/>
    <property type="evidence" value="ECO:0007669"/>
    <property type="project" value="TreeGrafter"/>
</dbReference>
<dbReference type="Gene3D" id="2.60.120.10">
    <property type="entry name" value="Jelly Rolls"/>
    <property type="match status" value="1"/>
</dbReference>
<keyword evidence="3 10" id="KW-0812">Transmembrane</keyword>
<evidence type="ECO:0000256" key="3">
    <source>
        <dbReference type="ARBA" id="ARBA00022692"/>
    </source>
</evidence>
<dbReference type="InterPro" id="IPR014710">
    <property type="entry name" value="RmlC-like_jellyroll"/>
</dbReference>
<keyword evidence="13" id="KW-1185">Reference proteome</keyword>
<evidence type="ECO:0000313" key="13">
    <source>
        <dbReference type="Proteomes" id="UP001485043"/>
    </source>
</evidence>
<dbReference type="SUPFAM" id="SSF81324">
    <property type="entry name" value="Voltage-gated potassium channels"/>
    <property type="match status" value="1"/>
</dbReference>
<dbReference type="FunFam" id="2.60.120.10:FF:000057">
    <property type="entry name" value="Cyclic nucleotide-binding domain protein"/>
    <property type="match status" value="1"/>
</dbReference>
<dbReference type="Pfam" id="PF00027">
    <property type="entry name" value="cNMP_binding"/>
    <property type="match status" value="1"/>
</dbReference>
<feature type="transmembrane region" description="Helical" evidence="10">
    <location>
        <begin position="85"/>
        <end position="109"/>
    </location>
</feature>
<name>A0AAW1T298_9CHLO</name>
<evidence type="ECO:0000256" key="1">
    <source>
        <dbReference type="ARBA" id="ARBA00004141"/>
    </source>
</evidence>
<feature type="transmembrane region" description="Helical" evidence="10">
    <location>
        <begin position="284"/>
        <end position="303"/>
    </location>
</feature>
<sequence>MRKQLKADSQACLEKEPSISDNEKLRIVLGTSEQFPSSPKSPRQGTELFSQQLFGTPHGISTEHLETAKSPEAVRIHPLSLFRKYWDFVVIICVIFSVVVLPFRAAFYWDYWDHGNNRGLLFHQIRDDWWIGPELIIDFVFIADILLNFQTGYIQEQVLIMDPANVRKHYLRTWFPIDLVAAFPMDLLLAGNRIDVLRLPRVLKVFCISRLPSFKAATRFALRLPFVSDMNQFHTRILRLLLTCFLWVHFDACLLYGAAVAQNYPDKNWVHQANLVGATTFHKYSWSILTSFGIMVTAGYGPYNPGTLADCWVVLFSQALGVAMFTLIGSMVTTILVHLNASSSEYASKMSALNQYMAHQKLPQDLRQRIRDSYEARWKAEKHFNEEEILEELPSSLRTEVCMHACAELVASVPFFEDAEEGFVTSLVTLLHPQVHLKGDLVCREGEIAREMYFIKSGTVQVQLHDRPVTLLKKGSYFGEIGLLRTARRNASVRAMTDCDLFVLTKEGFDEVMKEYPQMSKAMDLVAEHRIRALHKSSAWLKDHHETEADDSKRLDHAREVAANEEHEGMIEEDPDDLETGPNGGPDLLHFHPDSHPHSYQRPQHSLENDWGSGMLPGRSRPGRRSLLGHGDDD</sequence>
<dbReference type="GO" id="GO:0098855">
    <property type="term" value="C:HCN channel complex"/>
    <property type="evidence" value="ECO:0007669"/>
    <property type="project" value="TreeGrafter"/>
</dbReference>
<keyword evidence="6 10" id="KW-0472">Membrane</keyword>
<feature type="transmembrane region" description="Helical" evidence="10">
    <location>
        <begin position="240"/>
        <end position="264"/>
    </location>
</feature>
<dbReference type="PROSITE" id="PS50042">
    <property type="entry name" value="CNMP_BINDING_3"/>
    <property type="match status" value="1"/>
</dbReference>
<evidence type="ECO:0000256" key="7">
    <source>
        <dbReference type="ARBA" id="ARBA00023286"/>
    </source>
</evidence>
<comment type="subcellular location">
    <subcellularLocation>
        <location evidence="1">Membrane</location>
        <topology evidence="1">Multi-pass membrane protein</topology>
    </subcellularLocation>
</comment>
<comment type="caution">
    <text evidence="12">The sequence shown here is derived from an EMBL/GenBank/DDBJ whole genome shotgun (WGS) entry which is preliminary data.</text>
</comment>
<accession>A0AAW1T298</accession>
<dbReference type="InterPro" id="IPR005821">
    <property type="entry name" value="Ion_trans_dom"/>
</dbReference>